<evidence type="ECO:0000313" key="3">
    <source>
        <dbReference type="Proteomes" id="UP001596174"/>
    </source>
</evidence>
<dbReference type="Gene3D" id="3.40.50.150">
    <property type="entry name" value="Vaccinia Virus protein VP39"/>
    <property type="match status" value="1"/>
</dbReference>
<dbReference type="Proteomes" id="UP001596174">
    <property type="component" value="Unassembled WGS sequence"/>
</dbReference>
<sequence>MGVYAEKVVPHVINFACGMKVTRPHRARVCEDLTGEVIELGFGSGHNVPYYPDTVTRVTAIEPSDVGWRLSEQRRRQSHVPIARGGLDGQSLPYPDGSFDSALSTWTLCTIPDPHAALLELRRVLKPGGEFHFLEHGLAPAGDVRIRAWQHRLEPMQIHLFAGCHLTRPVQDMLRDAGFEILTVDVFYEKGAPKAMGADSLGIATAR</sequence>
<keyword evidence="3" id="KW-1185">Reference proteome</keyword>
<reference evidence="3" key="1">
    <citation type="journal article" date="2019" name="Int. J. Syst. Evol. Microbiol.">
        <title>The Global Catalogue of Microorganisms (GCM) 10K type strain sequencing project: providing services to taxonomists for standard genome sequencing and annotation.</title>
        <authorList>
            <consortium name="The Broad Institute Genomics Platform"/>
            <consortium name="The Broad Institute Genome Sequencing Center for Infectious Disease"/>
            <person name="Wu L."/>
            <person name="Ma J."/>
        </authorList>
    </citation>
    <scope>NUCLEOTIDE SEQUENCE [LARGE SCALE GENOMIC DNA]</scope>
    <source>
        <strain evidence="3">JCM 4816</strain>
    </source>
</reference>
<dbReference type="GO" id="GO:0008168">
    <property type="term" value="F:methyltransferase activity"/>
    <property type="evidence" value="ECO:0007669"/>
    <property type="project" value="UniProtKB-KW"/>
</dbReference>
<evidence type="ECO:0000259" key="1">
    <source>
        <dbReference type="Pfam" id="PF08241"/>
    </source>
</evidence>
<keyword evidence="2" id="KW-0489">Methyltransferase</keyword>
<dbReference type="PANTHER" id="PTHR45036:SF1">
    <property type="entry name" value="METHYLTRANSFERASE LIKE 7A"/>
    <property type="match status" value="1"/>
</dbReference>
<keyword evidence="2" id="KW-0808">Transferase</keyword>
<dbReference type="EMBL" id="JBHSQJ010000097">
    <property type="protein sequence ID" value="MFC5909975.1"/>
    <property type="molecule type" value="Genomic_DNA"/>
</dbReference>
<dbReference type="SUPFAM" id="SSF53335">
    <property type="entry name" value="S-adenosyl-L-methionine-dependent methyltransferases"/>
    <property type="match status" value="1"/>
</dbReference>
<name>A0ABW1G5F8_9ACTN</name>
<dbReference type="GO" id="GO:0032259">
    <property type="term" value="P:methylation"/>
    <property type="evidence" value="ECO:0007669"/>
    <property type="project" value="UniProtKB-KW"/>
</dbReference>
<dbReference type="InterPro" id="IPR029063">
    <property type="entry name" value="SAM-dependent_MTases_sf"/>
</dbReference>
<dbReference type="PANTHER" id="PTHR45036">
    <property type="entry name" value="METHYLTRANSFERASE LIKE 7B"/>
    <property type="match status" value="1"/>
</dbReference>
<dbReference type="CDD" id="cd02440">
    <property type="entry name" value="AdoMet_MTases"/>
    <property type="match status" value="1"/>
</dbReference>
<dbReference type="InterPro" id="IPR013216">
    <property type="entry name" value="Methyltransf_11"/>
</dbReference>
<feature type="domain" description="Methyltransferase type 11" evidence="1">
    <location>
        <begin position="39"/>
        <end position="132"/>
    </location>
</feature>
<dbReference type="EC" id="2.1.1.-" evidence="2"/>
<evidence type="ECO:0000313" key="2">
    <source>
        <dbReference type="EMBL" id="MFC5909975.1"/>
    </source>
</evidence>
<accession>A0ABW1G5F8</accession>
<comment type="caution">
    <text evidence="2">The sequence shown here is derived from an EMBL/GenBank/DDBJ whole genome shotgun (WGS) entry which is preliminary data.</text>
</comment>
<dbReference type="RefSeq" id="WP_380586314.1">
    <property type="nucleotide sequence ID" value="NZ_JBHSQJ010000097.1"/>
</dbReference>
<dbReference type="InterPro" id="IPR052356">
    <property type="entry name" value="Thiol_S-MT"/>
</dbReference>
<organism evidence="2 3">
    <name type="scientific">Streptacidiphilus monticola</name>
    <dbReference type="NCBI Taxonomy" id="2161674"/>
    <lineage>
        <taxon>Bacteria</taxon>
        <taxon>Bacillati</taxon>
        <taxon>Actinomycetota</taxon>
        <taxon>Actinomycetes</taxon>
        <taxon>Kitasatosporales</taxon>
        <taxon>Streptomycetaceae</taxon>
        <taxon>Streptacidiphilus</taxon>
    </lineage>
</organism>
<gene>
    <name evidence="2" type="ORF">ACFP3V_22500</name>
</gene>
<protein>
    <submittedName>
        <fullName evidence="2">Class I SAM-dependent methyltransferase</fullName>
        <ecNumber evidence="2">2.1.1.-</ecNumber>
    </submittedName>
</protein>
<proteinExistence type="predicted"/>
<dbReference type="Pfam" id="PF08241">
    <property type="entry name" value="Methyltransf_11"/>
    <property type="match status" value="1"/>
</dbReference>